<evidence type="ECO:0000313" key="2">
    <source>
        <dbReference type="EMBL" id="MFC5464246.1"/>
    </source>
</evidence>
<sequence length="308" mass="35068">MEIVSNWLTMDDQVKVHVKQWQVRGEKPRAILQLSHGMAEHIERYETFAQYLVEKGIYVLGNDHRGHGQTGKSAGRMGFLAEQDGFERIVDDLYTITLHIQKEYPETHVFLLGHSMGSFVARRYIQKYADAIQGVIISGTAYSPGVAGKMGKMLALMEERRSGPTAPSPLMNRLVFGANNKSFPHPNTAFDWLCSNSEVVENYIDDPLCGFICSSRFFYDLLTGLEMIHDPNLIQTIPKDLPILIFSGDMDPIGNNGKGIQKVVQQYKKNGLNNIEYKLFTNGRHEMLNEVNKEEVYTFVFDWIQKQI</sequence>
<keyword evidence="2" id="KW-0378">Hydrolase</keyword>
<dbReference type="RefSeq" id="WP_382348838.1">
    <property type="nucleotide sequence ID" value="NZ_JBHSMC010000003.1"/>
</dbReference>
<dbReference type="EMBL" id="JBHSMC010000003">
    <property type="protein sequence ID" value="MFC5464246.1"/>
    <property type="molecule type" value="Genomic_DNA"/>
</dbReference>
<dbReference type="Proteomes" id="UP001596147">
    <property type="component" value="Unassembled WGS sequence"/>
</dbReference>
<dbReference type="Pfam" id="PF12146">
    <property type="entry name" value="Hydrolase_4"/>
    <property type="match status" value="1"/>
</dbReference>
<protein>
    <submittedName>
        <fullName evidence="2">Alpha/beta hydrolase</fullName>
    </submittedName>
</protein>
<feature type="domain" description="Serine aminopeptidase S33" evidence="1">
    <location>
        <begin position="27"/>
        <end position="291"/>
    </location>
</feature>
<reference evidence="3" key="1">
    <citation type="journal article" date="2019" name="Int. J. Syst. Evol. Microbiol.">
        <title>The Global Catalogue of Microorganisms (GCM) 10K type strain sequencing project: providing services to taxonomists for standard genome sequencing and annotation.</title>
        <authorList>
            <consortium name="The Broad Institute Genomics Platform"/>
            <consortium name="The Broad Institute Genome Sequencing Center for Infectious Disease"/>
            <person name="Wu L."/>
            <person name="Ma J."/>
        </authorList>
    </citation>
    <scope>NUCLEOTIDE SEQUENCE [LARGE SCALE GENOMIC DNA]</scope>
    <source>
        <strain evidence="3">CGMCC 1.12237</strain>
    </source>
</reference>
<dbReference type="SUPFAM" id="SSF53474">
    <property type="entry name" value="alpha/beta-Hydrolases"/>
    <property type="match status" value="1"/>
</dbReference>
<accession>A0ABW0LG01</accession>
<dbReference type="InterPro" id="IPR022742">
    <property type="entry name" value="Hydrolase_4"/>
</dbReference>
<proteinExistence type="predicted"/>
<dbReference type="Gene3D" id="3.40.50.1820">
    <property type="entry name" value="alpha/beta hydrolase"/>
    <property type="match status" value="1"/>
</dbReference>
<dbReference type="InterPro" id="IPR051044">
    <property type="entry name" value="MAG_DAG_Lipase"/>
</dbReference>
<dbReference type="PANTHER" id="PTHR11614">
    <property type="entry name" value="PHOSPHOLIPASE-RELATED"/>
    <property type="match status" value="1"/>
</dbReference>
<organism evidence="2 3">
    <name type="scientific">Lederbergia graminis</name>
    <dbReference type="NCBI Taxonomy" id="735518"/>
    <lineage>
        <taxon>Bacteria</taxon>
        <taxon>Bacillati</taxon>
        <taxon>Bacillota</taxon>
        <taxon>Bacilli</taxon>
        <taxon>Bacillales</taxon>
        <taxon>Bacillaceae</taxon>
        <taxon>Lederbergia</taxon>
    </lineage>
</organism>
<evidence type="ECO:0000259" key="1">
    <source>
        <dbReference type="Pfam" id="PF12146"/>
    </source>
</evidence>
<dbReference type="InterPro" id="IPR029058">
    <property type="entry name" value="AB_hydrolase_fold"/>
</dbReference>
<evidence type="ECO:0000313" key="3">
    <source>
        <dbReference type="Proteomes" id="UP001596147"/>
    </source>
</evidence>
<dbReference type="GO" id="GO:0016787">
    <property type="term" value="F:hydrolase activity"/>
    <property type="evidence" value="ECO:0007669"/>
    <property type="project" value="UniProtKB-KW"/>
</dbReference>
<name>A0ABW0LG01_9BACI</name>
<gene>
    <name evidence="2" type="ORF">ACFPM4_05670</name>
</gene>
<comment type="caution">
    <text evidence="2">The sequence shown here is derived from an EMBL/GenBank/DDBJ whole genome shotgun (WGS) entry which is preliminary data.</text>
</comment>
<keyword evidence="3" id="KW-1185">Reference proteome</keyword>